<evidence type="ECO:0000256" key="2">
    <source>
        <dbReference type="ARBA" id="ARBA00023125"/>
    </source>
</evidence>
<dbReference type="PANTHER" id="PTHR43280">
    <property type="entry name" value="ARAC-FAMILY TRANSCRIPTIONAL REGULATOR"/>
    <property type="match status" value="1"/>
</dbReference>
<keyword evidence="3" id="KW-0804">Transcription</keyword>
<feature type="domain" description="HTH araC/xylS-type" evidence="4">
    <location>
        <begin position="97"/>
        <end position="195"/>
    </location>
</feature>
<dbReference type="GO" id="GO:0043565">
    <property type="term" value="F:sequence-specific DNA binding"/>
    <property type="evidence" value="ECO:0007669"/>
    <property type="project" value="InterPro"/>
</dbReference>
<keyword evidence="2 5" id="KW-0238">DNA-binding</keyword>
<dbReference type="SUPFAM" id="SSF46689">
    <property type="entry name" value="Homeodomain-like"/>
    <property type="match status" value="2"/>
</dbReference>
<keyword evidence="1" id="KW-0805">Transcription regulation</keyword>
<gene>
    <name evidence="5" type="ORF">SAMN05216187_103234</name>
</gene>
<dbReference type="EMBL" id="FNFI01000003">
    <property type="protein sequence ID" value="SDJ92407.1"/>
    <property type="molecule type" value="Genomic_DNA"/>
</dbReference>
<protein>
    <submittedName>
        <fullName evidence="5">AraC-type DNA-binding protein</fullName>
    </submittedName>
</protein>
<organism evidence="5 6">
    <name type="scientific">Jeotgalicoccus aerolatus</name>
    <dbReference type="NCBI Taxonomy" id="709510"/>
    <lineage>
        <taxon>Bacteria</taxon>
        <taxon>Bacillati</taxon>
        <taxon>Bacillota</taxon>
        <taxon>Bacilli</taxon>
        <taxon>Bacillales</taxon>
        <taxon>Staphylococcaceae</taxon>
        <taxon>Jeotgalicoccus</taxon>
    </lineage>
</organism>
<dbReference type="AlphaFoldDB" id="A0A1G8XPJ5"/>
<evidence type="ECO:0000256" key="1">
    <source>
        <dbReference type="ARBA" id="ARBA00023015"/>
    </source>
</evidence>
<dbReference type="SMART" id="SM00342">
    <property type="entry name" value="HTH_ARAC"/>
    <property type="match status" value="1"/>
</dbReference>
<dbReference type="Proteomes" id="UP000242700">
    <property type="component" value="Unassembled WGS sequence"/>
</dbReference>
<dbReference type="PANTHER" id="PTHR43280:SF26">
    <property type="entry name" value="ARAC-FAMILY TRANSCRIPTIONAL REGULATOR"/>
    <property type="match status" value="1"/>
</dbReference>
<evidence type="ECO:0000313" key="5">
    <source>
        <dbReference type="EMBL" id="SDJ92407.1"/>
    </source>
</evidence>
<reference evidence="6" key="1">
    <citation type="submission" date="2016-10" db="EMBL/GenBank/DDBJ databases">
        <authorList>
            <person name="Varghese N."/>
            <person name="Submissions S."/>
        </authorList>
    </citation>
    <scope>NUCLEOTIDE SEQUENCE [LARGE SCALE GENOMIC DNA]</scope>
    <source>
        <strain evidence="6">CGMCC 1.8911</strain>
    </source>
</reference>
<sequence length="197" mass="22836">MELKTGSQTINLTPDHCFYLAPYSDHDFRSVNQNEFLVLDIPERILPGNTSDMYEEMNDSWTAVKYLLLQEINNTGHSDALGNLTSYIAHKIKTMTPSSIEYINKNYKQRLSLETLAAIENYHPSYYSEWFKNQTGKSVKDYINELRLNETKSMLLSTSWSITRIAGDMDFDNLSSFTRWFVTNESVSPNVYRALKK</sequence>
<dbReference type="InterPro" id="IPR018060">
    <property type="entry name" value="HTH_AraC"/>
</dbReference>
<dbReference type="InterPro" id="IPR009057">
    <property type="entry name" value="Homeodomain-like_sf"/>
</dbReference>
<proteinExistence type="predicted"/>
<name>A0A1G8XPJ5_9STAP</name>
<evidence type="ECO:0000256" key="3">
    <source>
        <dbReference type="ARBA" id="ARBA00023163"/>
    </source>
</evidence>
<evidence type="ECO:0000313" key="6">
    <source>
        <dbReference type="Proteomes" id="UP000242700"/>
    </source>
</evidence>
<dbReference type="Gene3D" id="1.10.10.60">
    <property type="entry name" value="Homeodomain-like"/>
    <property type="match status" value="2"/>
</dbReference>
<dbReference type="GO" id="GO:0003700">
    <property type="term" value="F:DNA-binding transcription factor activity"/>
    <property type="evidence" value="ECO:0007669"/>
    <property type="project" value="InterPro"/>
</dbReference>
<dbReference type="Pfam" id="PF12833">
    <property type="entry name" value="HTH_18"/>
    <property type="match status" value="1"/>
</dbReference>
<accession>A0A1G8XPJ5</accession>
<evidence type="ECO:0000259" key="4">
    <source>
        <dbReference type="PROSITE" id="PS01124"/>
    </source>
</evidence>
<dbReference type="PROSITE" id="PS01124">
    <property type="entry name" value="HTH_ARAC_FAMILY_2"/>
    <property type="match status" value="1"/>
</dbReference>
<dbReference type="STRING" id="586411.SAMN05216187_103234"/>